<comment type="caution">
    <text evidence="10">The sequence shown here is derived from an EMBL/GenBank/DDBJ whole genome shotgun (WGS) entry which is preliminary data.</text>
</comment>
<gene>
    <name evidence="10" type="ORF">COCON_G00132260</name>
</gene>
<keyword evidence="8" id="KW-0732">Signal</keyword>
<feature type="domain" description="Ig-like" evidence="9">
    <location>
        <begin position="33"/>
        <end position="113"/>
    </location>
</feature>
<keyword evidence="11" id="KW-1185">Reference proteome</keyword>
<evidence type="ECO:0000313" key="11">
    <source>
        <dbReference type="Proteomes" id="UP001152803"/>
    </source>
</evidence>
<dbReference type="InterPro" id="IPR036179">
    <property type="entry name" value="Ig-like_dom_sf"/>
</dbReference>
<evidence type="ECO:0000256" key="2">
    <source>
        <dbReference type="ARBA" id="ARBA00022692"/>
    </source>
</evidence>
<keyword evidence="6" id="KW-0393">Immunoglobulin domain</keyword>
<evidence type="ECO:0000256" key="4">
    <source>
        <dbReference type="ARBA" id="ARBA00023136"/>
    </source>
</evidence>
<evidence type="ECO:0000256" key="3">
    <source>
        <dbReference type="ARBA" id="ARBA00022989"/>
    </source>
</evidence>
<dbReference type="PROSITE" id="PS50835">
    <property type="entry name" value="IG_LIKE"/>
    <property type="match status" value="2"/>
</dbReference>
<dbReference type="InterPro" id="IPR013783">
    <property type="entry name" value="Ig-like_fold"/>
</dbReference>
<evidence type="ECO:0000256" key="8">
    <source>
        <dbReference type="SAM" id="SignalP"/>
    </source>
</evidence>
<dbReference type="GO" id="GO:0016020">
    <property type="term" value="C:membrane"/>
    <property type="evidence" value="ECO:0007669"/>
    <property type="project" value="UniProtKB-SubCell"/>
</dbReference>
<evidence type="ECO:0000313" key="10">
    <source>
        <dbReference type="EMBL" id="KAJ8268054.1"/>
    </source>
</evidence>
<dbReference type="SMART" id="SM00406">
    <property type="entry name" value="IGv"/>
    <property type="match status" value="1"/>
</dbReference>
<dbReference type="InterPro" id="IPR013106">
    <property type="entry name" value="Ig_V-set"/>
</dbReference>
<proteinExistence type="predicted"/>
<feature type="compositionally biased region" description="Basic and acidic residues" evidence="7">
    <location>
        <begin position="225"/>
        <end position="240"/>
    </location>
</feature>
<name>A0A9Q1DE63_CONCO</name>
<keyword evidence="4" id="KW-0472">Membrane</keyword>
<evidence type="ECO:0000256" key="6">
    <source>
        <dbReference type="ARBA" id="ARBA00023319"/>
    </source>
</evidence>
<keyword evidence="5" id="KW-0675">Receptor</keyword>
<dbReference type="InterPro" id="IPR051117">
    <property type="entry name" value="TRG_var/const_region"/>
</dbReference>
<dbReference type="InterPro" id="IPR003597">
    <property type="entry name" value="Ig_C1-set"/>
</dbReference>
<dbReference type="Pfam" id="PF07654">
    <property type="entry name" value="C1-set"/>
    <property type="match status" value="1"/>
</dbReference>
<comment type="subcellular location">
    <subcellularLocation>
        <location evidence="1">Membrane</location>
    </subcellularLocation>
</comment>
<dbReference type="AlphaFoldDB" id="A0A9Q1DE63"/>
<dbReference type="Proteomes" id="UP001152803">
    <property type="component" value="Unassembled WGS sequence"/>
</dbReference>
<dbReference type="SMART" id="SM00409">
    <property type="entry name" value="IG"/>
    <property type="match status" value="1"/>
</dbReference>
<dbReference type="OrthoDB" id="8948841at2759"/>
<sequence length="283" mass="31798">MYYNAIIHVCTLYLVIGCTLAQITYPKPWVLAKGKRSAIVECVLDENPNANIHWYQCKKEDRCERILYIAAGTSNVNFDGDSFRRKFAASLKGGKSSLTISKVTAEDSALYYCAYYQYHCDDDVKIFGSGTRLIVSDTPKKAPAVIVYPPPKPQDGKTALVCIAKGMYPAFVRFKWKEEDREIPEAAVLAHEIQDGSASILIIDESKAGMKHTCQVEHEIPTKEWEIPKRTGTTEREDPKGPVPQDNPRGLCQPAMIQDRIRPYQTSLFCPRGDCIWRASSTP</sequence>
<dbReference type="InterPro" id="IPR003599">
    <property type="entry name" value="Ig_sub"/>
</dbReference>
<evidence type="ECO:0000256" key="5">
    <source>
        <dbReference type="ARBA" id="ARBA00023170"/>
    </source>
</evidence>
<dbReference type="PANTHER" id="PTHR19256:SF65">
    <property type="entry name" value="T CELL RECEPTOR GAMMA CONSTANT 1-RELATED"/>
    <property type="match status" value="1"/>
</dbReference>
<dbReference type="InterPro" id="IPR007110">
    <property type="entry name" value="Ig-like_dom"/>
</dbReference>
<feature type="signal peptide" evidence="8">
    <location>
        <begin position="1"/>
        <end position="21"/>
    </location>
</feature>
<reference evidence="10" key="1">
    <citation type="journal article" date="2023" name="Science">
        <title>Genome structures resolve the early diversification of teleost fishes.</title>
        <authorList>
            <person name="Parey E."/>
            <person name="Louis A."/>
            <person name="Montfort J."/>
            <person name="Bouchez O."/>
            <person name="Roques C."/>
            <person name="Iampietro C."/>
            <person name="Lluch J."/>
            <person name="Castinel A."/>
            <person name="Donnadieu C."/>
            <person name="Desvignes T."/>
            <person name="Floi Bucao C."/>
            <person name="Jouanno E."/>
            <person name="Wen M."/>
            <person name="Mejri S."/>
            <person name="Dirks R."/>
            <person name="Jansen H."/>
            <person name="Henkel C."/>
            <person name="Chen W.J."/>
            <person name="Zahm M."/>
            <person name="Cabau C."/>
            <person name="Klopp C."/>
            <person name="Thompson A.W."/>
            <person name="Robinson-Rechavi M."/>
            <person name="Braasch I."/>
            <person name="Lecointre G."/>
            <person name="Bobe J."/>
            <person name="Postlethwait J.H."/>
            <person name="Berthelot C."/>
            <person name="Roest Crollius H."/>
            <person name="Guiguen Y."/>
        </authorList>
    </citation>
    <scope>NUCLEOTIDE SEQUENCE</scope>
    <source>
        <strain evidence="10">Concon-B</strain>
    </source>
</reference>
<organism evidence="10 11">
    <name type="scientific">Conger conger</name>
    <name type="common">Conger eel</name>
    <name type="synonym">Muraena conger</name>
    <dbReference type="NCBI Taxonomy" id="82655"/>
    <lineage>
        <taxon>Eukaryota</taxon>
        <taxon>Metazoa</taxon>
        <taxon>Chordata</taxon>
        <taxon>Craniata</taxon>
        <taxon>Vertebrata</taxon>
        <taxon>Euteleostomi</taxon>
        <taxon>Actinopterygii</taxon>
        <taxon>Neopterygii</taxon>
        <taxon>Teleostei</taxon>
        <taxon>Anguilliformes</taxon>
        <taxon>Congridae</taxon>
        <taxon>Conger</taxon>
    </lineage>
</organism>
<keyword evidence="3" id="KW-1133">Transmembrane helix</keyword>
<keyword evidence="2" id="KW-0812">Transmembrane</keyword>
<dbReference type="SUPFAM" id="SSF48726">
    <property type="entry name" value="Immunoglobulin"/>
    <property type="match status" value="2"/>
</dbReference>
<dbReference type="EMBL" id="JAFJMO010000009">
    <property type="protein sequence ID" value="KAJ8268054.1"/>
    <property type="molecule type" value="Genomic_DNA"/>
</dbReference>
<feature type="chain" id="PRO_5040417802" description="Ig-like domain-containing protein" evidence="8">
    <location>
        <begin position="22"/>
        <end position="283"/>
    </location>
</feature>
<accession>A0A9Q1DE63</accession>
<dbReference type="Pfam" id="PF07686">
    <property type="entry name" value="V-set"/>
    <property type="match status" value="1"/>
</dbReference>
<dbReference type="Gene3D" id="2.60.40.10">
    <property type="entry name" value="Immunoglobulins"/>
    <property type="match status" value="2"/>
</dbReference>
<feature type="domain" description="Ig-like" evidence="9">
    <location>
        <begin position="143"/>
        <end position="228"/>
    </location>
</feature>
<protein>
    <recommendedName>
        <fullName evidence="9">Ig-like domain-containing protein</fullName>
    </recommendedName>
</protein>
<dbReference type="PANTHER" id="PTHR19256">
    <property type="entry name" value="T-CELL RECEPTOR GAMMA CHAIN"/>
    <property type="match status" value="1"/>
</dbReference>
<feature type="region of interest" description="Disordered" evidence="7">
    <location>
        <begin position="225"/>
        <end position="251"/>
    </location>
</feature>
<evidence type="ECO:0000256" key="7">
    <source>
        <dbReference type="SAM" id="MobiDB-lite"/>
    </source>
</evidence>
<evidence type="ECO:0000256" key="1">
    <source>
        <dbReference type="ARBA" id="ARBA00004370"/>
    </source>
</evidence>
<evidence type="ECO:0000259" key="9">
    <source>
        <dbReference type="PROSITE" id="PS50835"/>
    </source>
</evidence>